<dbReference type="Pfam" id="PF00571">
    <property type="entry name" value="CBS"/>
    <property type="match status" value="1"/>
</dbReference>
<proteinExistence type="predicted"/>
<keyword evidence="1" id="KW-0129">CBS domain</keyword>
<protein>
    <recommendedName>
        <fullName evidence="2">CBS domain-containing protein</fullName>
    </recommendedName>
</protein>
<gene>
    <name evidence="3" type="ORF">AB6A40_008758</name>
</gene>
<evidence type="ECO:0000313" key="4">
    <source>
        <dbReference type="Proteomes" id="UP001608902"/>
    </source>
</evidence>
<evidence type="ECO:0000259" key="2">
    <source>
        <dbReference type="PROSITE" id="PS51371"/>
    </source>
</evidence>
<dbReference type="SUPFAM" id="SSF54631">
    <property type="entry name" value="CBS-domain pair"/>
    <property type="match status" value="1"/>
</dbReference>
<sequence length="130" mass="14177">MVSLLKVSSEANCSSLIQLFVDGRVSCVLVRDETGELIGSVSKQDVMNELAKHATNYLEILTIEVKDICRPANFALPSSTVFEVIGLLLASEQQCIFVVDIVSGQPVAAIAFIDIMEYLLSSSDNKNFFT</sequence>
<dbReference type="CDD" id="cd02205">
    <property type="entry name" value="CBS_pair_SF"/>
    <property type="match status" value="1"/>
</dbReference>
<dbReference type="AlphaFoldDB" id="A0ABD6EPZ5"/>
<evidence type="ECO:0000313" key="3">
    <source>
        <dbReference type="EMBL" id="MFH4982049.1"/>
    </source>
</evidence>
<dbReference type="PROSITE" id="PS51371">
    <property type="entry name" value="CBS"/>
    <property type="match status" value="1"/>
</dbReference>
<evidence type="ECO:0000256" key="1">
    <source>
        <dbReference type="PROSITE-ProRule" id="PRU00703"/>
    </source>
</evidence>
<dbReference type="Proteomes" id="UP001608902">
    <property type="component" value="Unassembled WGS sequence"/>
</dbReference>
<organism evidence="3 4">
    <name type="scientific">Gnathostoma spinigerum</name>
    <dbReference type="NCBI Taxonomy" id="75299"/>
    <lineage>
        <taxon>Eukaryota</taxon>
        <taxon>Metazoa</taxon>
        <taxon>Ecdysozoa</taxon>
        <taxon>Nematoda</taxon>
        <taxon>Chromadorea</taxon>
        <taxon>Rhabditida</taxon>
        <taxon>Spirurina</taxon>
        <taxon>Gnathostomatomorpha</taxon>
        <taxon>Gnathostomatoidea</taxon>
        <taxon>Gnathostomatidae</taxon>
        <taxon>Gnathostoma</taxon>
    </lineage>
</organism>
<dbReference type="InterPro" id="IPR000644">
    <property type="entry name" value="CBS_dom"/>
</dbReference>
<keyword evidence="4" id="KW-1185">Reference proteome</keyword>
<accession>A0ABD6EPZ5</accession>
<comment type="caution">
    <text evidence="3">The sequence shown here is derived from an EMBL/GenBank/DDBJ whole genome shotgun (WGS) entry which is preliminary data.</text>
</comment>
<dbReference type="InterPro" id="IPR046342">
    <property type="entry name" value="CBS_dom_sf"/>
</dbReference>
<reference evidence="3 4" key="1">
    <citation type="submission" date="2024-08" db="EMBL/GenBank/DDBJ databases">
        <title>Gnathostoma spinigerum genome.</title>
        <authorList>
            <person name="Gonzalez-Bertolin B."/>
            <person name="Monzon S."/>
            <person name="Zaballos A."/>
            <person name="Jimenez P."/>
            <person name="Dekumyoy P."/>
            <person name="Varona S."/>
            <person name="Cuesta I."/>
            <person name="Sumanam S."/>
            <person name="Adisakwattana P."/>
            <person name="Gasser R.B."/>
            <person name="Hernandez-Gonzalez A."/>
            <person name="Young N.D."/>
            <person name="Perteguer M.J."/>
        </authorList>
    </citation>
    <scope>NUCLEOTIDE SEQUENCE [LARGE SCALE GENOMIC DNA]</scope>
    <source>
        <strain evidence="3">AL3</strain>
        <tissue evidence="3">Liver</tissue>
    </source>
</reference>
<feature type="domain" description="CBS" evidence="2">
    <location>
        <begin position="1"/>
        <end position="58"/>
    </location>
</feature>
<dbReference type="Gene3D" id="3.10.580.10">
    <property type="entry name" value="CBS-domain"/>
    <property type="match status" value="1"/>
</dbReference>
<name>A0ABD6EPZ5_9BILA</name>
<dbReference type="EMBL" id="JBGFUD010008396">
    <property type="protein sequence ID" value="MFH4982049.1"/>
    <property type="molecule type" value="Genomic_DNA"/>
</dbReference>